<keyword evidence="5" id="KW-0119">Carbohydrate metabolism</keyword>
<dbReference type="GO" id="GO:0004614">
    <property type="term" value="F:phosphoglucomutase activity"/>
    <property type="evidence" value="ECO:0007669"/>
    <property type="project" value="InterPro"/>
</dbReference>
<comment type="caution">
    <text evidence="7">The sequence shown here is derived from an EMBL/GenBank/DDBJ whole genome shotgun (WGS) entry which is preliminary data.</text>
</comment>
<keyword evidence="3" id="KW-0460">Magnesium</keyword>
<evidence type="ECO:0000256" key="1">
    <source>
        <dbReference type="ARBA" id="ARBA00001946"/>
    </source>
</evidence>
<dbReference type="GO" id="GO:0005829">
    <property type="term" value="C:cytosol"/>
    <property type="evidence" value="ECO:0007669"/>
    <property type="project" value="TreeGrafter"/>
</dbReference>
<sequence length="210" mass="23735">MDSYLTEEDYHHRSEENDDSIANGIPLEDFGHGHPDPNLTAVLAWLFIITHRNKDKKAGEKLISVADVVKEHWATYGRNFFSRYEYERTQTAAGGPDVQLLVSFTVLLATGRCSFSKASAQCSPSRSSSPWMLLHGFSSLVSAPSTWSPSRNPSRSFSSSPVSLPPLRNFTLSDQRFCHRSSPKAWFPWIQRQLNGKRSNFKEEKAVKQN</sequence>
<dbReference type="GO" id="GO:0046872">
    <property type="term" value="F:metal ion binding"/>
    <property type="evidence" value="ECO:0007669"/>
    <property type="project" value="UniProtKB-KW"/>
</dbReference>
<name>A0A445EBA2_ARAHY</name>
<evidence type="ECO:0000256" key="5">
    <source>
        <dbReference type="ARBA" id="ARBA00023277"/>
    </source>
</evidence>
<comment type="cofactor">
    <cofactor evidence="1">
        <name>Mg(2+)</name>
        <dbReference type="ChEBI" id="CHEBI:18420"/>
    </cofactor>
</comment>
<dbReference type="AlphaFoldDB" id="A0A445EBA2"/>
<evidence type="ECO:0000313" key="7">
    <source>
        <dbReference type="EMBL" id="RYR72816.1"/>
    </source>
</evidence>
<evidence type="ECO:0000256" key="2">
    <source>
        <dbReference type="ARBA" id="ARBA00022723"/>
    </source>
</evidence>
<proteinExistence type="predicted"/>
<dbReference type="Gene3D" id="3.30.310.50">
    <property type="entry name" value="Alpha-D-phosphohexomutase, C-terminal domain"/>
    <property type="match status" value="1"/>
</dbReference>
<keyword evidence="2" id="KW-0479">Metal-binding</keyword>
<reference evidence="7 8" key="1">
    <citation type="submission" date="2019-01" db="EMBL/GenBank/DDBJ databases">
        <title>Sequencing of cultivated peanut Arachis hypogaea provides insights into genome evolution and oil improvement.</title>
        <authorList>
            <person name="Chen X."/>
        </authorList>
    </citation>
    <scope>NUCLEOTIDE SEQUENCE [LARGE SCALE GENOMIC DNA]</scope>
    <source>
        <strain evidence="8">cv. Fuhuasheng</strain>
        <tissue evidence="7">Leaves</tissue>
    </source>
</reference>
<dbReference type="GO" id="GO:0005975">
    <property type="term" value="P:carbohydrate metabolic process"/>
    <property type="evidence" value="ECO:0007669"/>
    <property type="project" value="InterPro"/>
</dbReference>
<dbReference type="PANTHER" id="PTHR22573:SF59">
    <property type="entry name" value="PHOSPHOGLUCOMUTASE, CHLOROPLASTIC"/>
    <property type="match status" value="1"/>
</dbReference>
<organism evidence="7 8">
    <name type="scientific">Arachis hypogaea</name>
    <name type="common">Peanut</name>
    <dbReference type="NCBI Taxonomy" id="3818"/>
    <lineage>
        <taxon>Eukaryota</taxon>
        <taxon>Viridiplantae</taxon>
        <taxon>Streptophyta</taxon>
        <taxon>Embryophyta</taxon>
        <taxon>Tracheophyta</taxon>
        <taxon>Spermatophyta</taxon>
        <taxon>Magnoliopsida</taxon>
        <taxon>eudicotyledons</taxon>
        <taxon>Gunneridae</taxon>
        <taxon>Pentapetalae</taxon>
        <taxon>rosids</taxon>
        <taxon>fabids</taxon>
        <taxon>Fabales</taxon>
        <taxon>Fabaceae</taxon>
        <taxon>Papilionoideae</taxon>
        <taxon>50 kb inversion clade</taxon>
        <taxon>dalbergioids sensu lato</taxon>
        <taxon>Dalbergieae</taxon>
        <taxon>Pterocarpus clade</taxon>
        <taxon>Arachis</taxon>
    </lineage>
</organism>
<evidence type="ECO:0000256" key="6">
    <source>
        <dbReference type="SAM" id="MobiDB-lite"/>
    </source>
</evidence>
<dbReference type="PANTHER" id="PTHR22573">
    <property type="entry name" value="PHOSPHOHEXOMUTASE FAMILY MEMBER"/>
    <property type="match status" value="1"/>
</dbReference>
<feature type="region of interest" description="Disordered" evidence="6">
    <location>
        <begin position="1"/>
        <end position="27"/>
    </location>
</feature>
<keyword evidence="8" id="KW-1185">Reference proteome</keyword>
<protein>
    <submittedName>
        <fullName evidence="7">Uncharacterized protein</fullName>
    </submittedName>
</protein>
<accession>A0A445EBA2</accession>
<dbReference type="STRING" id="3818.A0A445EBA2"/>
<evidence type="ECO:0000256" key="3">
    <source>
        <dbReference type="ARBA" id="ARBA00022842"/>
    </source>
</evidence>
<dbReference type="InterPro" id="IPR045244">
    <property type="entry name" value="PGM"/>
</dbReference>
<dbReference type="Proteomes" id="UP000289738">
    <property type="component" value="Chromosome A02"/>
</dbReference>
<evidence type="ECO:0000313" key="8">
    <source>
        <dbReference type="Proteomes" id="UP000289738"/>
    </source>
</evidence>
<evidence type="ECO:0000256" key="4">
    <source>
        <dbReference type="ARBA" id="ARBA00023235"/>
    </source>
</evidence>
<gene>
    <name evidence="7" type="ORF">Ahy_A02g007029</name>
</gene>
<keyword evidence="4" id="KW-0413">Isomerase</keyword>
<dbReference type="EMBL" id="SDMP01000002">
    <property type="protein sequence ID" value="RYR72816.1"/>
    <property type="molecule type" value="Genomic_DNA"/>
</dbReference>